<protein>
    <recommendedName>
        <fullName evidence="4">3-keto-disaccharide hydrolase domain-containing protein</fullName>
    </recommendedName>
</protein>
<dbReference type="STRING" id="1150368.SAMN02927921_01644"/>
<keyword evidence="3" id="KW-1185">Reference proteome</keyword>
<dbReference type="OrthoDB" id="9800869at2"/>
<feature type="chain" id="PRO_5012408091" description="3-keto-disaccharide hydrolase domain-containing protein" evidence="1">
    <location>
        <begin position="24"/>
        <end position="272"/>
    </location>
</feature>
<evidence type="ECO:0000313" key="3">
    <source>
        <dbReference type="Proteomes" id="UP000182248"/>
    </source>
</evidence>
<keyword evidence="1" id="KW-0732">Signal</keyword>
<evidence type="ECO:0000256" key="1">
    <source>
        <dbReference type="SAM" id="SignalP"/>
    </source>
</evidence>
<evidence type="ECO:0008006" key="4">
    <source>
        <dbReference type="Google" id="ProtNLM"/>
    </source>
</evidence>
<sequence length="272" mass="31280">MNSFFKGWIVVLMLAVFPTQGHAQFWKKVTQKLEKKAEDKIDNVLGTKDKDTGTRDTRDTEEDIPYVEEVFSFVPGGMLYYEDDLSGDREGMMPRRWKTNSSGSVTTVPGVPGKWLKMEGEASYQLDTLLAMPENFTLEFDLLTRSDKAEDLRDIHFGFSRNNSTKSYIYNVSSGDVSAATELAFYYNTVNSTSYDTDTNNRLEYPLHNFSNSVIHISMAVEGQHMRVYLNRSKVLDTRMFDPETAKYFYISTDRMRNSARLYISNLRIAEL</sequence>
<evidence type="ECO:0000313" key="2">
    <source>
        <dbReference type="EMBL" id="SFW43093.1"/>
    </source>
</evidence>
<dbReference type="Proteomes" id="UP000182248">
    <property type="component" value="Unassembled WGS sequence"/>
</dbReference>
<dbReference type="RefSeq" id="WP_072316871.1">
    <property type="nucleotide sequence ID" value="NZ_FPJE01000007.1"/>
</dbReference>
<organism evidence="2 3">
    <name type="scientific">Sinomicrobium oceani</name>
    <dbReference type="NCBI Taxonomy" id="1150368"/>
    <lineage>
        <taxon>Bacteria</taxon>
        <taxon>Pseudomonadati</taxon>
        <taxon>Bacteroidota</taxon>
        <taxon>Flavobacteriia</taxon>
        <taxon>Flavobacteriales</taxon>
        <taxon>Flavobacteriaceae</taxon>
        <taxon>Sinomicrobium</taxon>
    </lineage>
</organism>
<proteinExistence type="predicted"/>
<reference evidence="2 3" key="1">
    <citation type="submission" date="2016-11" db="EMBL/GenBank/DDBJ databases">
        <authorList>
            <person name="Jaros S."/>
            <person name="Januszkiewicz K."/>
            <person name="Wedrychowicz H."/>
        </authorList>
    </citation>
    <scope>NUCLEOTIDE SEQUENCE [LARGE SCALE GENOMIC DNA]</scope>
    <source>
        <strain evidence="2 3">CGMCC 1.12145</strain>
    </source>
</reference>
<accession>A0A1K1P6K8</accession>
<dbReference type="AlphaFoldDB" id="A0A1K1P6K8"/>
<gene>
    <name evidence="2" type="ORF">SAMN02927921_01644</name>
</gene>
<dbReference type="EMBL" id="FPJE01000007">
    <property type="protein sequence ID" value="SFW43093.1"/>
    <property type="molecule type" value="Genomic_DNA"/>
</dbReference>
<name>A0A1K1P6K8_9FLAO</name>
<feature type="signal peptide" evidence="1">
    <location>
        <begin position="1"/>
        <end position="23"/>
    </location>
</feature>